<dbReference type="EMBL" id="JABAGV010000005">
    <property type="protein sequence ID" value="MBC2473772.1"/>
    <property type="molecule type" value="Genomic_DNA"/>
</dbReference>
<accession>A0A1S8P9W7</accession>
<feature type="region of interest" description="Disordered" evidence="1">
    <location>
        <begin position="1"/>
        <end position="51"/>
    </location>
</feature>
<dbReference type="Proteomes" id="UP000587880">
    <property type="component" value="Unassembled WGS sequence"/>
</dbReference>
<dbReference type="EMBL" id="LZZI01000039">
    <property type="protein sequence ID" value="OOM61210.1"/>
    <property type="molecule type" value="Genomic_DNA"/>
</dbReference>
<dbReference type="RefSeq" id="WP_011969194.1">
    <property type="nucleotide sequence ID" value="NZ_BKAK01000005.1"/>
</dbReference>
<dbReference type="EMBL" id="JADOEF010000001">
    <property type="protein sequence ID" value="MBF7811353.1"/>
    <property type="molecule type" value="Genomic_DNA"/>
</dbReference>
<evidence type="ECO:0000313" key="2">
    <source>
        <dbReference type="EMBL" id="MBC2473772.1"/>
    </source>
</evidence>
<dbReference type="GeneID" id="66344766"/>
<reference evidence="5" key="4">
    <citation type="submission" date="2020-05" db="EMBL/GenBank/DDBJ databases">
        <authorList>
            <person name="Brown S."/>
            <person name="Huntemann M."/>
            <person name="Clum A."/>
            <person name="Spunde A."/>
            <person name="Palaniappan K."/>
            <person name="Ritter S."/>
            <person name="Mikhailova N."/>
            <person name="Chen I.-M."/>
            <person name="Stamatis D."/>
            <person name="Reddy T."/>
            <person name="O'Malley R."/>
            <person name="Daum C."/>
            <person name="Shapiro N."/>
            <person name="Ivanova N."/>
            <person name="Kyrpides N."/>
            <person name="Woyke T."/>
        </authorList>
    </citation>
    <scope>NUCLEOTIDE SEQUENCE</scope>
    <source>
        <strain evidence="5">DJ080</strain>
    </source>
</reference>
<name>A0A1S8P9W7_CLOBE</name>
<evidence type="ECO:0000313" key="3">
    <source>
        <dbReference type="EMBL" id="MBF7811353.1"/>
    </source>
</evidence>
<dbReference type="Proteomes" id="UP000822184">
    <property type="component" value="Unassembled WGS sequence"/>
</dbReference>
<dbReference type="EMBL" id="JABTDW010000001">
    <property type="protein sequence ID" value="NSB15592.1"/>
    <property type="molecule type" value="Genomic_DNA"/>
</dbReference>
<evidence type="ECO:0000313" key="6">
    <source>
        <dbReference type="EMBL" id="NSB15592.1"/>
    </source>
</evidence>
<evidence type="ECO:0000313" key="5">
    <source>
        <dbReference type="EMBL" id="NRT88343.1"/>
    </source>
</evidence>
<reference evidence="3" key="6">
    <citation type="submission" date="2020-11" db="EMBL/GenBank/DDBJ databases">
        <authorList>
            <person name="Thieme N."/>
            <person name="Liebl W."/>
            <person name="Zverlov V."/>
        </authorList>
    </citation>
    <scope>NUCLEOTIDE SEQUENCE</scope>
    <source>
        <strain evidence="3">NT08</strain>
    </source>
</reference>
<dbReference type="OMA" id="SQNQYAK"/>
<reference evidence="2" key="3">
    <citation type="submission" date="2020-04" db="EMBL/GenBank/DDBJ databases">
        <authorList>
            <person name="Brown S."/>
        </authorList>
    </citation>
    <scope>NUCLEOTIDE SEQUENCE</scope>
    <source>
        <strain evidence="2">DJ015</strain>
    </source>
</reference>
<dbReference type="Proteomes" id="UP000631418">
    <property type="component" value="Unassembled WGS sequence"/>
</dbReference>
<comment type="caution">
    <text evidence="4">The sequence shown here is derived from an EMBL/GenBank/DDBJ whole genome shotgun (WGS) entry which is preliminary data.</text>
</comment>
<reference evidence="7 8" key="1">
    <citation type="submission" date="2016-05" db="EMBL/GenBank/DDBJ databases">
        <title>Microbial solvent formation.</title>
        <authorList>
            <person name="Poehlein A."/>
            <person name="Montoya Solano J.D."/>
            <person name="Flitsch S."/>
            <person name="Krabben P."/>
            <person name="Duerre P."/>
            <person name="Daniel R."/>
        </authorList>
    </citation>
    <scope>NUCLEOTIDE SEQUENCE [LARGE SCALE GENOMIC DNA]</scope>
    <source>
        <strain evidence="7 8">DSM 53</strain>
    </source>
</reference>
<evidence type="ECO:0000313" key="9">
    <source>
        <dbReference type="Proteomes" id="UP000587880"/>
    </source>
</evidence>
<proteinExistence type="predicted"/>
<dbReference type="Proteomes" id="UP001193748">
    <property type="component" value="Unassembled WGS sequence"/>
</dbReference>
<evidence type="ECO:0000313" key="7">
    <source>
        <dbReference type="EMBL" id="OOM61210.1"/>
    </source>
</evidence>
<protein>
    <submittedName>
        <fullName evidence="4">Uncharacterized protein</fullName>
    </submittedName>
</protein>
<reference evidence="6" key="5">
    <citation type="submission" date="2020-06" db="EMBL/GenBank/DDBJ databases">
        <title>Genomic insights into acetone-butanol-ethanol (ABE) fermentation by sequencing solventogenic clostridia strains.</title>
        <authorList>
            <person name="Brown S."/>
        </authorList>
    </citation>
    <scope>NUCLEOTIDE SEQUENCE</scope>
    <source>
        <strain evidence="6">DJ123</strain>
    </source>
</reference>
<dbReference type="EMBL" id="JABAGD010000041">
    <property type="protein sequence ID" value="NMF06811.1"/>
    <property type="molecule type" value="Genomic_DNA"/>
</dbReference>
<gene>
    <name evidence="5" type="ORF">B0H41_002022</name>
    <name evidence="6" type="ORF">BCD95_003851</name>
    <name evidence="7" type="ORF">CLBCK_24710</name>
    <name evidence="4" type="ORF">HF849_19100</name>
    <name evidence="2" type="ORF">HGI39_03425</name>
    <name evidence="3" type="ORF">IS491_22335</name>
</gene>
<dbReference type="Proteomes" id="UP001194098">
    <property type="component" value="Unassembled WGS sequence"/>
</dbReference>
<reference evidence="2" key="7">
    <citation type="journal article" date="2022" name="Nat. Biotechnol.">
        <title>Carbon-negative production of acetone and isopropanol by gas fermentation at industrial pilot scale.</title>
        <authorList>
            <person name="Liew F.E."/>
            <person name="Nogle R."/>
            <person name="Abdalla T."/>
            <person name="Rasor B.J."/>
            <person name="Canter C."/>
            <person name="Jensen R.O."/>
            <person name="Wang L."/>
            <person name="Strutz J."/>
            <person name="Chirania P."/>
            <person name="De Tissera S."/>
            <person name="Mueller A.P."/>
            <person name="Ruan Z."/>
            <person name="Gao A."/>
            <person name="Tran L."/>
            <person name="Engle N.L."/>
            <person name="Bromley J.C."/>
            <person name="Daniell J."/>
            <person name="Conrado R."/>
            <person name="Tschaplinski T.J."/>
            <person name="Giannone R.J."/>
            <person name="Hettich R.L."/>
            <person name="Karim A.S."/>
            <person name="Simpson S.D."/>
            <person name="Brown S.D."/>
            <person name="Leang C."/>
            <person name="Jewett M.C."/>
            <person name="Kopke M."/>
        </authorList>
    </citation>
    <scope>NUCLEOTIDE SEQUENCE</scope>
    <source>
        <strain evidence="2">DJ015</strain>
        <strain evidence="5">DJ080</strain>
    </source>
</reference>
<feature type="compositionally biased region" description="Polar residues" evidence="1">
    <location>
        <begin position="1"/>
        <end position="34"/>
    </location>
</feature>
<dbReference type="Proteomes" id="UP000190973">
    <property type="component" value="Unassembled WGS sequence"/>
</dbReference>
<reference evidence="4 9" key="2">
    <citation type="submission" date="2020-04" db="EMBL/GenBank/DDBJ databases">
        <authorList>
            <person name="Hitch T.C.A."/>
            <person name="Wylensek D."/>
            <person name="Clavel T."/>
        </authorList>
    </citation>
    <scope>NUCLEOTIDE SEQUENCE [LARGE SCALE GENOMIC DNA]</scope>
    <source>
        <strain evidence="4 9">WB01_NA02</strain>
    </source>
</reference>
<organism evidence="4 9">
    <name type="scientific">Clostridium beijerinckii</name>
    <name type="common">Clostridium MP</name>
    <dbReference type="NCBI Taxonomy" id="1520"/>
    <lineage>
        <taxon>Bacteria</taxon>
        <taxon>Bacillati</taxon>
        <taxon>Bacillota</taxon>
        <taxon>Clostridia</taxon>
        <taxon>Eubacteriales</taxon>
        <taxon>Clostridiaceae</taxon>
        <taxon>Clostridium</taxon>
    </lineage>
</organism>
<evidence type="ECO:0000313" key="8">
    <source>
        <dbReference type="Proteomes" id="UP000190973"/>
    </source>
</evidence>
<dbReference type="EMBL" id="JABSWW010000001">
    <property type="protein sequence ID" value="NRT88343.1"/>
    <property type="molecule type" value="Genomic_DNA"/>
</dbReference>
<dbReference type="AlphaFoldDB" id="A0A1S8P9W7"/>
<evidence type="ECO:0000256" key="1">
    <source>
        <dbReference type="SAM" id="MobiDB-lite"/>
    </source>
</evidence>
<sequence>MDNNNNKDYSESNFLRNGNKTQNQYAKSSYNTTIKKPGRNESGIEAEKRGF</sequence>
<evidence type="ECO:0000313" key="4">
    <source>
        <dbReference type="EMBL" id="NMF06811.1"/>
    </source>
</evidence>